<sequence>MRIRSFLTLLLLLPFMNLNAQNKQSAKHATDMIKTDQGQLKIQPITHGSLVLSWNGKNIYVDPYGGAEGYKTMPKADLVLITDIHGDHLDVKTLDALDLKGAKFVVPQAVADQLPEKYKAQAIVIGNGETTNQAGVAIEAIPMYNLPETADSRHPKGRGNGYVLTMGGKRIYLSGDTEDIPEMRALKNIDVAFVCMNLPYTMDINQAASAVLEFKPKVVYPYHFRGTEGLADVEAFKKMVNEKDKNIEVRLRNWYPNQQQKK</sequence>
<keyword evidence="1" id="KW-0732">Signal</keyword>
<dbReference type="EMBL" id="JAAGWD010000006">
    <property type="protein sequence ID" value="NEM98829.1"/>
    <property type="molecule type" value="Genomic_DNA"/>
</dbReference>
<dbReference type="Pfam" id="PF13483">
    <property type="entry name" value="Lactamase_B_3"/>
    <property type="match status" value="1"/>
</dbReference>
<feature type="chain" id="PRO_5025445764" evidence="1">
    <location>
        <begin position="21"/>
        <end position="262"/>
    </location>
</feature>
<dbReference type="PANTHER" id="PTHR43546">
    <property type="entry name" value="UPF0173 METAL-DEPENDENT HYDROLASE MJ1163-RELATED"/>
    <property type="match status" value="1"/>
</dbReference>
<gene>
    <name evidence="2" type="ORF">GXP69_14085</name>
</gene>
<dbReference type="SUPFAM" id="SSF56281">
    <property type="entry name" value="Metallo-hydrolase/oxidoreductase"/>
    <property type="match status" value="1"/>
</dbReference>
<keyword evidence="2" id="KW-0378">Hydrolase</keyword>
<reference evidence="2 3" key="1">
    <citation type="submission" date="2020-02" db="EMBL/GenBank/DDBJ databases">
        <authorList>
            <person name="Kim M.K."/>
        </authorList>
    </citation>
    <scope>NUCLEOTIDE SEQUENCE [LARGE SCALE GENOMIC DNA]</scope>
    <source>
        <strain evidence="2 3">BT327</strain>
    </source>
</reference>
<protein>
    <submittedName>
        <fullName evidence="2">MBL fold metallo-hydrolase</fullName>
    </submittedName>
</protein>
<accession>A0A6B3LPY7</accession>
<evidence type="ECO:0000313" key="2">
    <source>
        <dbReference type="EMBL" id="NEM98829.1"/>
    </source>
</evidence>
<keyword evidence="3" id="KW-1185">Reference proteome</keyword>
<organism evidence="2 3">
    <name type="scientific">Pontibacter burrus</name>
    <dbReference type="NCBI Taxonomy" id="2704466"/>
    <lineage>
        <taxon>Bacteria</taxon>
        <taxon>Pseudomonadati</taxon>
        <taxon>Bacteroidota</taxon>
        <taxon>Cytophagia</taxon>
        <taxon>Cytophagales</taxon>
        <taxon>Hymenobacteraceae</taxon>
        <taxon>Pontibacter</taxon>
    </lineage>
</organism>
<feature type="signal peptide" evidence="1">
    <location>
        <begin position="1"/>
        <end position="20"/>
    </location>
</feature>
<dbReference type="AlphaFoldDB" id="A0A6B3LPY7"/>
<evidence type="ECO:0000256" key="1">
    <source>
        <dbReference type="SAM" id="SignalP"/>
    </source>
</evidence>
<proteinExistence type="predicted"/>
<dbReference type="RefSeq" id="WP_163915720.1">
    <property type="nucleotide sequence ID" value="NZ_JAAGWD010000006.1"/>
</dbReference>
<comment type="caution">
    <text evidence="2">The sequence shown here is derived from an EMBL/GenBank/DDBJ whole genome shotgun (WGS) entry which is preliminary data.</text>
</comment>
<dbReference type="InterPro" id="IPR036866">
    <property type="entry name" value="RibonucZ/Hydroxyglut_hydro"/>
</dbReference>
<dbReference type="Proteomes" id="UP000474777">
    <property type="component" value="Unassembled WGS sequence"/>
</dbReference>
<dbReference type="PANTHER" id="PTHR43546:SF3">
    <property type="entry name" value="UPF0173 METAL-DEPENDENT HYDROLASE MJ1163"/>
    <property type="match status" value="1"/>
</dbReference>
<dbReference type="GO" id="GO:0016787">
    <property type="term" value="F:hydrolase activity"/>
    <property type="evidence" value="ECO:0007669"/>
    <property type="project" value="UniProtKB-KW"/>
</dbReference>
<evidence type="ECO:0000313" key="3">
    <source>
        <dbReference type="Proteomes" id="UP000474777"/>
    </source>
</evidence>
<dbReference type="InterPro" id="IPR050114">
    <property type="entry name" value="UPF0173_UPF0282_UlaG_hydrolase"/>
</dbReference>
<name>A0A6B3LPY7_9BACT</name>
<dbReference type="Gene3D" id="3.60.15.10">
    <property type="entry name" value="Ribonuclease Z/Hydroxyacylglutathione hydrolase-like"/>
    <property type="match status" value="1"/>
</dbReference>